<dbReference type="Proteomes" id="UP000805193">
    <property type="component" value="Unassembled WGS sequence"/>
</dbReference>
<proteinExistence type="predicted"/>
<accession>A0AC60PKE4</accession>
<gene>
    <name evidence="1" type="ORF">HPB47_003095</name>
</gene>
<evidence type="ECO:0000313" key="1">
    <source>
        <dbReference type="EMBL" id="KAG0421006.1"/>
    </source>
</evidence>
<comment type="caution">
    <text evidence="1">The sequence shown here is derived from an EMBL/GenBank/DDBJ whole genome shotgun (WGS) entry which is preliminary data.</text>
</comment>
<keyword evidence="2" id="KW-1185">Reference proteome</keyword>
<feature type="non-terminal residue" evidence="1">
    <location>
        <position position="195"/>
    </location>
</feature>
<evidence type="ECO:0000313" key="2">
    <source>
        <dbReference type="Proteomes" id="UP000805193"/>
    </source>
</evidence>
<protein>
    <submittedName>
        <fullName evidence="1">Uncharacterized protein</fullName>
    </submittedName>
</protein>
<sequence>MEQKGHHGYLLKNHQEPNKVHTISRNMNPTLHAERCSARATLYQKEYGKQSDVLYTDAATYATRVTASLRTSNSIIGEELAIAMATGLGEDHVTIMRDPQAAQRRFQAGRVLPKSLKILTKKDRKGFSTVDHLMDPKTRRGPSMHPPGRCRRRGATRAKLKLHSYAKQVLGNQGLPPRPEARIASATQNSQQRRR</sequence>
<reference evidence="1 2" key="1">
    <citation type="journal article" date="2020" name="Cell">
        <title>Large-Scale Comparative Analyses of Tick Genomes Elucidate Their Genetic Diversity and Vector Capacities.</title>
        <authorList>
            <consortium name="Tick Genome and Microbiome Consortium (TIGMIC)"/>
            <person name="Jia N."/>
            <person name="Wang J."/>
            <person name="Shi W."/>
            <person name="Du L."/>
            <person name="Sun Y."/>
            <person name="Zhan W."/>
            <person name="Jiang J.F."/>
            <person name="Wang Q."/>
            <person name="Zhang B."/>
            <person name="Ji P."/>
            <person name="Bell-Sakyi L."/>
            <person name="Cui X.M."/>
            <person name="Yuan T.T."/>
            <person name="Jiang B.G."/>
            <person name="Yang W.F."/>
            <person name="Lam T.T."/>
            <person name="Chang Q.C."/>
            <person name="Ding S.J."/>
            <person name="Wang X.J."/>
            <person name="Zhu J.G."/>
            <person name="Ruan X.D."/>
            <person name="Zhao L."/>
            <person name="Wei J.T."/>
            <person name="Ye R.Z."/>
            <person name="Que T.C."/>
            <person name="Du C.H."/>
            <person name="Zhou Y.H."/>
            <person name="Cheng J.X."/>
            <person name="Dai P.F."/>
            <person name="Guo W.B."/>
            <person name="Han X.H."/>
            <person name="Huang E.J."/>
            <person name="Li L.F."/>
            <person name="Wei W."/>
            <person name="Gao Y.C."/>
            <person name="Liu J.Z."/>
            <person name="Shao H.Z."/>
            <person name="Wang X."/>
            <person name="Wang C.C."/>
            <person name="Yang T.C."/>
            <person name="Huo Q.B."/>
            <person name="Li W."/>
            <person name="Chen H.Y."/>
            <person name="Chen S.E."/>
            <person name="Zhou L.G."/>
            <person name="Ni X.B."/>
            <person name="Tian J.H."/>
            <person name="Sheng Y."/>
            <person name="Liu T."/>
            <person name="Pan Y.S."/>
            <person name="Xia L.Y."/>
            <person name="Li J."/>
            <person name="Zhao F."/>
            <person name="Cao W.C."/>
        </authorList>
    </citation>
    <scope>NUCLEOTIDE SEQUENCE [LARGE SCALE GENOMIC DNA]</scope>
    <source>
        <strain evidence="1">Iper-2018</strain>
    </source>
</reference>
<name>A0AC60PKE4_IXOPE</name>
<organism evidence="1 2">
    <name type="scientific">Ixodes persulcatus</name>
    <name type="common">Taiga tick</name>
    <dbReference type="NCBI Taxonomy" id="34615"/>
    <lineage>
        <taxon>Eukaryota</taxon>
        <taxon>Metazoa</taxon>
        <taxon>Ecdysozoa</taxon>
        <taxon>Arthropoda</taxon>
        <taxon>Chelicerata</taxon>
        <taxon>Arachnida</taxon>
        <taxon>Acari</taxon>
        <taxon>Parasitiformes</taxon>
        <taxon>Ixodida</taxon>
        <taxon>Ixodoidea</taxon>
        <taxon>Ixodidae</taxon>
        <taxon>Ixodinae</taxon>
        <taxon>Ixodes</taxon>
    </lineage>
</organism>
<dbReference type="EMBL" id="JABSTQ010010439">
    <property type="protein sequence ID" value="KAG0421006.1"/>
    <property type="molecule type" value="Genomic_DNA"/>
</dbReference>